<proteinExistence type="predicted"/>
<name>A0A1I7YHS1_9BILA</name>
<evidence type="ECO:0000256" key="1">
    <source>
        <dbReference type="SAM" id="Phobius"/>
    </source>
</evidence>
<keyword evidence="1" id="KW-0472">Membrane</keyword>
<feature type="transmembrane region" description="Helical" evidence="1">
    <location>
        <begin position="66"/>
        <end position="87"/>
    </location>
</feature>
<evidence type="ECO:0000313" key="2">
    <source>
        <dbReference type="Proteomes" id="UP000095287"/>
    </source>
</evidence>
<feature type="transmembrane region" description="Helical" evidence="1">
    <location>
        <begin position="173"/>
        <end position="197"/>
    </location>
</feature>
<sequence length="313" mass="35794">MVNRSLQTDNASFSNPSEVNMEFGVASVLNQLEFYVSILAIIGYVATFVLIFFLPRTLRPHKICHLVITFLSGLFVLLLGILAKPTIVDQKLQFNDFLKEHLSSTAIGSVFVIIFTALMIAGLLGAVKQMETIYPGYYSFINFALFFVVNCIMNVLVLFFAADPHVVSKLYGWHNLFIGVCLCSLTIMMLSFSWFLASEMAACARKLQRDIRHAEGIYRERTKDLLLPSHFYKYHFRLYFMQSVIVISTLVAFGFKFVDSSMMEQLVLLAVTFNAICAYAVLGRFSYRIYRRTLNCVVEPDDVDIQDNEFYMF</sequence>
<feature type="transmembrane region" description="Helical" evidence="1">
    <location>
        <begin position="107"/>
        <end position="127"/>
    </location>
</feature>
<feature type="transmembrane region" description="Helical" evidence="1">
    <location>
        <begin position="34"/>
        <end position="54"/>
    </location>
</feature>
<keyword evidence="1" id="KW-1133">Transmembrane helix</keyword>
<keyword evidence="2" id="KW-1185">Reference proteome</keyword>
<feature type="transmembrane region" description="Helical" evidence="1">
    <location>
        <begin position="263"/>
        <end position="282"/>
    </location>
</feature>
<accession>A0A1I7YHS1</accession>
<dbReference type="AlphaFoldDB" id="A0A1I7YHS1"/>
<reference evidence="3" key="1">
    <citation type="submission" date="2016-11" db="UniProtKB">
        <authorList>
            <consortium name="WormBaseParasite"/>
        </authorList>
    </citation>
    <scope>IDENTIFICATION</scope>
</reference>
<keyword evidence="1" id="KW-0812">Transmembrane</keyword>
<evidence type="ECO:0000313" key="3">
    <source>
        <dbReference type="WBParaSite" id="L893_g1647.t1"/>
    </source>
</evidence>
<feature type="transmembrane region" description="Helical" evidence="1">
    <location>
        <begin position="139"/>
        <end position="161"/>
    </location>
</feature>
<organism evidence="2 3">
    <name type="scientific">Steinernema glaseri</name>
    <dbReference type="NCBI Taxonomy" id="37863"/>
    <lineage>
        <taxon>Eukaryota</taxon>
        <taxon>Metazoa</taxon>
        <taxon>Ecdysozoa</taxon>
        <taxon>Nematoda</taxon>
        <taxon>Chromadorea</taxon>
        <taxon>Rhabditida</taxon>
        <taxon>Tylenchina</taxon>
        <taxon>Panagrolaimomorpha</taxon>
        <taxon>Strongyloidoidea</taxon>
        <taxon>Steinernematidae</taxon>
        <taxon>Steinernema</taxon>
    </lineage>
</organism>
<protein>
    <submittedName>
        <fullName evidence="3">7TM_GPCR_Srx domain-containing protein</fullName>
    </submittedName>
</protein>
<feature type="transmembrane region" description="Helical" evidence="1">
    <location>
        <begin position="238"/>
        <end position="257"/>
    </location>
</feature>
<dbReference type="Proteomes" id="UP000095287">
    <property type="component" value="Unplaced"/>
</dbReference>
<dbReference type="WBParaSite" id="L893_g1647.t1">
    <property type="protein sequence ID" value="L893_g1647.t1"/>
    <property type="gene ID" value="L893_g1647"/>
</dbReference>